<proteinExistence type="predicted"/>
<dbReference type="Proteomes" id="UP000501690">
    <property type="component" value="Linkage Group LG11"/>
</dbReference>
<evidence type="ECO:0000313" key="1">
    <source>
        <dbReference type="EMBL" id="QCE14952.1"/>
    </source>
</evidence>
<reference evidence="1 2" key="1">
    <citation type="submission" date="2019-04" db="EMBL/GenBank/DDBJ databases">
        <title>An improved genome assembly and genetic linkage map for asparagus bean, Vigna unguiculata ssp. sesquipedialis.</title>
        <authorList>
            <person name="Xia Q."/>
            <person name="Zhang R."/>
            <person name="Dong Y."/>
        </authorList>
    </citation>
    <scope>NUCLEOTIDE SEQUENCE [LARGE SCALE GENOMIC DNA]</scope>
    <source>
        <tissue evidence="1">Leaf</tissue>
    </source>
</reference>
<sequence>MATLTRFRGALRQICVKTDGGWSCRHCWCVKDGGVFAQIWSRCVCEVKCRMRWRGAWFVFSGEVLQMQWFFFSDLVRAGAEKWTRMRVARGGGVRWWCSLLQRWLCKQWRREVALLQREDDRGAKVETFSGELTVADVVRTKRCGGVRDGAAPNSGEIGG</sequence>
<evidence type="ECO:0000313" key="2">
    <source>
        <dbReference type="Proteomes" id="UP000501690"/>
    </source>
</evidence>
<dbReference type="AlphaFoldDB" id="A0A4D6NPN2"/>
<gene>
    <name evidence="1" type="ORF">DEO72_LG11g1959</name>
</gene>
<dbReference type="EMBL" id="CP039355">
    <property type="protein sequence ID" value="QCE14952.1"/>
    <property type="molecule type" value="Genomic_DNA"/>
</dbReference>
<name>A0A4D6NPN2_VIGUN</name>
<accession>A0A4D6NPN2</accession>
<organism evidence="1 2">
    <name type="scientific">Vigna unguiculata</name>
    <name type="common">Cowpea</name>
    <dbReference type="NCBI Taxonomy" id="3917"/>
    <lineage>
        <taxon>Eukaryota</taxon>
        <taxon>Viridiplantae</taxon>
        <taxon>Streptophyta</taxon>
        <taxon>Embryophyta</taxon>
        <taxon>Tracheophyta</taxon>
        <taxon>Spermatophyta</taxon>
        <taxon>Magnoliopsida</taxon>
        <taxon>eudicotyledons</taxon>
        <taxon>Gunneridae</taxon>
        <taxon>Pentapetalae</taxon>
        <taxon>rosids</taxon>
        <taxon>fabids</taxon>
        <taxon>Fabales</taxon>
        <taxon>Fabaceae</taxon>
        <taxon>Papilionoideae</taxon>
        <taxon>50 kb inversion clade</taxon>
        <taxon>NPAAA clade</taxon>
        <taxon>indigoferoid/millettioid clade</taxon>
        <taxon>Phaseoleae</taxon>
        <taxon>Vigna</taxon>
    </lineage>
</organism>
<keyword evidence="2" id="KW-1185">Reference proteome</keyword>
<protein>
    <submittedName>
        <fullName evidence="1">Uncharacterized protein</fullName>
    </submittedName>
</protein>